<keyword evidence="5" id="KW-1185">Reference proteome</keyword>
<organism evidence="4 5">
    <name type="scientific">Candidatus Phycosocius bacilliformis</name>
    <dbReference type="NCBI Taxonomy" id="1445552"/>
    <lineage>
        <taxon>Bacteria</taxon>
        <taxon>Pseudomonadati</taxon>
        <taxon>Pseudomonadota</taxon>
        <taxon>Alphaproteobacteria</taxon>
        <taxon>Caulobacterales</taxon>
        <taxon>Caulobacterales incertae sedis</taxon>
        <taxon>Candidatus Phycosocius</taxon>
    </lineage>
</organism>
<dbReference type="Gene3D" id="3.40.50.1820">
    <property type="entry name" value="alpha/beta hydrolase"/>
    <property type="match status" value="1"/>
</dbReference>
<dbReference type="InterPro" id="IPR049492">
    <property type="entry name" value="BD-FAE-like_dom"/>
</dbReference>
<keyword evidence="1 4" id="KW-0378">Hydrolase</keyword>
<dbReference type="RefSeq" id="WP_238165000.1">
    <property type="nucleotide sequence ID" value="NZ_BFBR01000007.1"/>
</dbReference>
<evidence type="ECO:0000256" key="1">
    <source>
        <dbReference type="ARBA" id="ARBA00022801"/>
    </source>
</evidence>
<dbReference type="EMBL" id="BFBR01000007">
    <property type="protein sequence ID" value="GBF58765.1"/>
    <property type="molecule type" value="Genomic_DNA"/>
</dbReference>
<feature type="chain" id="PRO_5015180667" evidence="2">
    <location>
        <begin position="30"/>
        <end position="343"/>
    </location>
</feature>
<evidence type="ECO:0000259" key="3">
    <source>
        <dbReference type="Pfam" id="PF20434"/>
    </source>
</evidence>
<protein>
    <submittedName>
        <fullName evidence="4">Acetylxylan esterase</fullName>
        <ecNumber evidence="4">3.1.1.72</ecNumber>
    </submittedName>
</protein>
<keyword evidence="2" id="KW-0732">Signal</keyword>
<proteinExistence type="predicted"/>
<comment type="caution">
    <text evidence="4">The sequence shown here is derived from an EMBL/GenBank/DDBJ whole genome shotgun (WGS) entry which is preliminary data.</text>
</comment>
<reference evidence="4 5" key="1">
    <citation type="journal article" date="2018" name="Genome Announc.">
        <title>Draft Genome Sequence of "Candidatus Phycosocius bacilliformis," an Alphaproteobacterial Ectosymbiont of the Hydrocarbon-Producing Green Alga Botryococcus braunii.</title>
        <authorList>
            <person name="Tanabe Y."/>
            <person name="Yamaguchi H."/>
            <person name="Watanabe M.M."/>
        </authorList>
    </citation>
    <scope>NUCLEOTIDE SEQUENCE [LARGE SCALE GENOMIC DNA]</scope>
    <source>
        <strain evidence="4 5">BOTRYCO-2</strain>
    </source>
</reference>
<dbReference type="SUPFAM" id="SSF53474">
    <property type="entry name" value="alpha/beta-Hydrolases"/>
    <property type="match status" value="1"/>
</dbReference>
<dbReference type="GO" id="GO:0046555">
    <property type="term" value="F:acetylxylan esterase activity"/>
    <property type="evidence" value="ECO:0007669"/>
    <property type="project" value="UniProtKB-EC"/>
</dbReference>
<dbReference type="AlphaFoldDB" id="A0A2P2ECH4"/>
<dbReference type="Proteomes" id="UP000245086">
    <property type="component" value="Unassembled WGS sequence"/>
</dbReference>
<name>A0A2P2ECH4_9PROT</name>
<feature type="domain" description="BD-FAE-like" evidence="3">
    <location>
        <begin position="94"/>
        <end position="289"/>
    </location>
</feature>
<dbReference type="InterPro" id="IPR029058">
    <property type="entry name" value="AB_hydrolase_fold"/>
</dbReference>
<dbReference type="PANTHER" id="PTHR48081">
    <property type="entry name" value="AB HYDROLASE SUPERFAMILY PROTEIN C4A8.06C"/>
    <property type="match status" value="1"/>
</dbReference>
<dbReference type="PANTHER" id="PTHR48081:SF6">
    <property type="entry name" value="PEPTIDASE S9 PROLYL OLIGOPEPTIDASE CATALYTIC DOMAIN-CONTAINING PROTEIN"/>
    <property type="match status" value="1"/>
</dbReference>
<evidence type="ECO:0000256" key="2">
    <source>
        <dbReference type="SAM" id="SignalP"/>
    </source>
</evidence>
<evidence type="ECO:0000313" key="4">
    <source>
        <dbReference type="EMBL" id="GBF58765.1"/>
    </source>
</evidence>
<gene>
    <name evidence="4" type="primary">axeA1</name>
    <name evidence="4" type="ORF">PbB2_02453</name>
</gene>
<dbReference type="Pfam" id="PF20434">
    <property type="entry name" value="BD-FAE"/>
    <property type="match status" value="1"/>
</dbReference>
<evidence type="ECO:0000313" key="5">
    <source>
        <dbReference type="Proteomes" id="UP000245086"/>
    </source>
</evidence>
<feature type="signal peptide" evidence="2">
    <location>
        <begin position="1"/>
        <end position="29"/>
    </location>
</feature>
<accession>A0A2P2ECH4</accession>
<dbReference type="InterPro" id="IPR050300">
    <property type="entry name" value="GDXG_lipolytic_enzyme"/>
</dbReference>
<sequence>MAKTQQRMGACLTFCVVLMVNWAGGSSWAGVQTGTPQLSQSAAAIEPDFMLDLWPGEVPGALERLPHETMVQRDNPFGLVDRAVHNVSRPNLSVFTPKRPNGAAILIIPGGGYSWVVVDKEGYEGGKHFSEAGFQVYVLRYRLPHQGWAAGPDTPLQDAQRAMRIIRARASQDRIDPTKIMVMGFSAGGHVAGSLALKFDQATQRPVDDIDKLSAKPDLAVLMYPVVTMTAPFAHPKSRDNLIGIAPTPEAIAAYSLEQNVRPDAPPLFILHASDDRAVPVDNALMLAQAARAQAVPTSLHVFETGGHGIGLRGIAGTPLAVWPMLVLDWAAAHGFPAVASQR</sequence>
<dbReference type="EC" id="3.1.1.72" evidence="4"/>